<proteinExistence type="predicted"/>
<name>A0A7R9ES36_9NEOP</name>
<dbReference type="Gene3D" id="3.30.200.20">
    <property type="entry name" value="Phosphorylase Kinase, domain 1"/>
    <property type="match status" value="1"/>
</dbReference>
<gene>
    <name evidence="1" type="ORF">TBIB3V08_LOCUS2363</name>
</gene>
<protein>
    <submittedName>
        <fullName evidence="1">Uncharacterized protein</fullName>
    </submittedName>
</protein>
<accession>A0A7R9ES36</accession>
<dbReference type="EMBL" id="OD564790">
    <property type="protein sequence ID" value="CAD7439817.1"/>
    <property type="molecule type" value="Genomic_DNA"/>
</dbReference>
<evidence type="ECO:0000313" key="1">
    <source>
        <dbReference type="EMBL" id="CAD7439817.1"/>
    </source>
</evidence>
<reference evidence="1" key="1">
    <citation type="submission" date="2020-11" db="EMBL/GenBank/DDBJ databases">
        <authorList>
            <person name="Tran Van P."/>
        </authorList>
    </citation>
    <scope>NUCLEOTIDE SEQUENCE</scope>
</reference>
<dbReference type="AlphaFoldDB" id="A0A7R9ES36"/>
<organism evidence="1">
    <name type="scientific">Timema bartmani</name>
    <dbReference type="NCBI Taxonomy" id="61472"/>
    <lineage>
        <taxon>Eukaryota</taxon>
        <taxon>Metazoa</taxon>
        <taxon>Ecdysozoa</taxon>
        <taxon>Arthropoda</taxon>
        <taxon>Hexapoda</taxon>
        <taxon>Insecta</taxon>
        <taxon>Pterygota</taxon>
        <taxon>Neoptera</taxon>
        <taxon>Polyneoptera</taxon>
        <taxon>Phasmatodea</taxon>
        <taxon>Timematodea</taxon>
        <taxon>Timematoidea</taxon>
        <taxon>Timematidae</taxon>
        <taxon>Timema</taxon>
    </lineage>
</organism>
<sequence>MTCVLPSNSAPVERPPLSLLNRHKYVPNADTSPEHSPADNRDCEVLKKLGGSPPPHRTVSLCSTQFCPNLQPSCGIPGPTAIDKQFSAYVVGNKYLMLEQVEGSTLYHCININSQEQYVCKFYKWWEKLTVLLIVCAHSSVFPSVLVANIDFPRLFLIVHVVARCTQELRLIKVMIRRLTVYGLIVIFIRSVLALRVEGEWKTTLSTPDRDSNLDLLVIGGLVYCESSALDHAATEAGRVLLPVRRLREKPMLNTPALDQAAT</sequence>